<accession>A0ACD3REX9</accession>
<proteinExistence type="predicted"/>
<dbReference type="Proteomes" id="UP000793456">
    <property type="component" value="Chromosome VII"/>
</dbReference>
<reference evidence="1" key="1">
    <citation type="submission" date="2018-11" db="EMBL/GenBank/DDBJ databases">
        <title>The sequence and de novo assembly of Larimichthys crocea genome using PacBio and Hi-C technologies.</title>
        <authorList>
            <person name="Xu P."/>
            <person name="Chen B."/>
            <person name="Zhou Z."/>
            <person name="Ke Q."/>
            <person name="Wu Y."/>
            <person name="Bai H."/>
            <person name="Pu F."/>
        </authorList>
    </citation>
    <scope>NUCLEOTIDE SEQUENCE</scope>
    <source>
        <tissue evidence="1">Muscle</tissue>
    </source>
</reference>
<organism evidence="1 2">
    <name type="scientific">Larimichthys crocea</name>
    <name type="common">Large yellow croaker</name>
    <name type="synonym">Pseudosciaena crocea</name>
    <dbReference type="NCBI Taxonomy" id="215358"/>
    <lineage>
        <taxon>Eukaryota</taxon>
        <taxon>Metazoa</taxon>
        <taxon>Chordata</taxon>
        <taxon>Craniata</taxon>
        <taxon>Vertebrata</taxon>
        <taxon>Euteleostomi</taxon>
        <taxon>Actinopterygii</taxon>
        <taxon>Neopterygii</taxon>
        <taxon>Teleostei</taxon>
        <taxon>Neoteleostei</taxon>
        <taxon>Acanthomorphata</taxon>
        <taxon>Eupercaria</taxon>
        <taxon>Sciaenidae</taxon>
        <taxon>Larimichthys</taxon>
    </lineage>
</organism>
<evidence type="ECO:0000313" key="1">
    <source>
        <dbReference type="EMBL" id="TMS17709.1"/>
    </source>
</evidence>
<keyword evidence="2" id="KW-1185">Reference proteome</keyword>
<gene>
    <name evidence="1" type="ORF">E3U43_001778</name>
</gene>
<evidence type="ECO:0000313" key="2">
    <source>
        <dbReference type="Proteomes" id="UP000793456"/>
    </source>
</evidence>
<comment type="caution">
    <text evidence="1">The sequence shown here is derived from an EMBL/GenBank/DDBJ whole genome shotgun (WGS) entry which is preliminary data.</text>
</comment>
<name>A0ACD3REX9_LARCR</name>
<dbReference type="EMBL" id="CM011680">
    <property type="protein sequence ID" value="TMS17709.1"/>
    <property type="molecule type" value="Genomic_DNA"/>
</dbReference>
<sequence>MAQRAVLFLLWLVDRSFAGFPNQINIGGLFMRSTVQEHSAFRFAVQLYNTNQNTTEKPFHLNYNVDNLESSNSFSVTHAFCSQFSRGVYAIFGFYDKKSMNTLTSFCGALHTSFVTPSYPTDNEVQFVIQMRPALRGAVLSLLSHYKWQKFVYLYDTERGFSILQAIMEAAVANNWQVTARSVSSTTDAAEFKRIIEEMDRRQEKRFVIDCEVGRINTILEQVVTLGKNSRGYHYILANLGFSNVSLDKVFAGGANISGFQIVNPENPIVQQFMQRWERLDEREFPEARNTPLKYTSALTHDAILVIAEAFRYLRRQRVDVSRRGSAGDCLANPAVPWSQGIDIERALKTVESKCTGMTGNIQFDNYGRRTNYTIDVYEMKTGGPRKIGYWNEYARFVNIMDPQVSNDSSVENRTIVVTTIMYATEVAPLGSKMGWVHWAWCLLAATA</sequence>
<protein>
    <submittedName>
        <fullName evidence="1">Uncharacterized protein</fullName>
    </submittedName>
</protein>